<comment type="caution">
    <text evidence="5">The sequence shown here is derived from an EMBL/GenBank/DDBJ whole genome shotgun (WGS) entry which is preliminary data.</text>
</comment>
<dbReference type="PANTHER" id="PTHR22604:SF105">
    <property type="entry name" value="TRANS-1,2-DIHYDROBENZENE-1,2-DIOL DEHYDROGENASE"/>
    <property type="match status" value="1"/>
</dbReference>
<name>A0ABS1KNB6_9BACT</name>
<dbReference type="SUPFAM" id="SSF55347">
    <property type="entry name" value="Glyceraldehyde-3-phosphate dehydrogenase-like, C-terminal domain"/>
    <property type="match status" value="1"/>
</dbReference>
<dbReference type="SUPFAM" id="SSF51735">
    <property type="entry name" value="NAD(P)-binding Rossmann-fold domains"/>
    <property type="match status" value="1"/>
</dbReference>
<feature type="domain" description="GFO/IDH/MocA-like oxidoreductase" evidence="4">
    <location>
        <begin position="131"/>
        <end position="247"/>
    </location>
</feature>
<dbReference type="EMBL" id="JAERRB010000001">
    <property type="protein sequence ID" value="MBL0739761.1"/>
    <property type="molecule type" value="Genomic_DNA"/>
</dbReference>
<dbReference type="RefSeq" id="WP_202006732.1">
    <property type="nucleotide sequence ID" value="NZ_JAERRB010000001.1"/>
</dbReference>
<protein>
    <submittedName>
        <fullName evidence="5">Gfo/Idh/MocA family oxidoreductase</fullName>
    </submittedName>
</protein>
<evidence type="ECO:0000256" key="2">
    <source>
        <dbReference type="ARBA" id="ARBA00023002"/>
    </source>
</evidence>
<dbReference type="PANTHER" id="PTHR22604">
    <property type="entry name" value="OXIDOREDUCTASES"/>
    <property type="match status" value="1"/>
</dbReference>
<evidence type="ECO:0000313" key="6">
    <source>
        <dbReference type="Proteomes" id="UP000613030"/>
    </source>
</evidence>
<proteinExistence type="inferred from homology"/>
<evidence type="ECO:0000259" key="4">
    <source>
        <dbReference type="Pfam" id="PF22725"/>
    </source>
</evidence>
<dbReference type="Pfam" id="PF22725">
    <property type="entry name" value="GFO_IDH_MocA_C3"/>
    <property type="match status" value="1"/>
</dbReference>
<evidence type="ECO:0000259" key="3">
    <source>
        <dbReference type="Pfam" id="PF01408"/>
    </source>
</evidence>
<comment type="similarity">
    <text evidence="1">Belongs to the Gfo/Idh/MocA family.</text>
</comment>
<reference evidence="5 6" key="1">
    <citation type="submission" date="2021-01" db="EMBL/GenBank/DDBJ databases">
        <title>Chryseolinea sp. Jin1 Genome sequencing and assembly.</title>
        <authorList>
            <person name="Kim I."/>
        </authorList>
    </citation>
    <scope>NUCLEOTIDE SEQUENCE [LARGE SCALE GENOMIC DNA]</scope>
    <source>
        <strain evidence="5 6">Jin1</strain>
    </source>
</reference>
<dbReference type="Gene3D" id="3.40.50.720">
    <property type="entry name" value="NAD(P)-binding Rossmann-like Domain"/>
    <property type="match status" value="1"/>
</dbReference>
<dbReference type="Pfam" id="PF01408">
    <property type="entry name" value="GFO_IDH_MocA"/>
    <property type="match status" value="1"/>
</dbReference>
<dbReference type="Proteomes" id="UP000613030">
    <property type="component" value="Unassembled WGS sequence"/>
</dbReference>
<accession>A0ABS1KNB6</accession>
<evidence type="ECO:0000256" key="1">
    <source>
        <dbReference type="ARBA" id="ARBA00010928"/>
    </source>
</evidence>
<dbReference type="InterPro" id="IPR000683">
    <property type="entry name" value="Gfo/Idh/MocA-like_OxRdtase_N"/>
</dbReference>
<keyword evidence="2" id="KW-0560">Oxidoreductase</keyword>
<evidence type="ECO:0000313" key="5">
    <source>
        <dbReference type="EMBL" id="MBL0739761.1"/>
    </source>
</evidence>
<keyword evidence="6" id="KW-1185">Reference proteome</keyword>
<dbReference type="InterPro" id="IPR055170">
    <property type="entry name" value="GFO_IDH_MocA-like_dom"/>
</dbReference>
<dbReference type="Gene3D" id="3.30.360.10">
    <property type="entry name" value="Dihydrodipicolinate Reductase, domain 2"/>
    <property type="match status" value="1"/>
</dbReference>
<organism evidence="5 6">
    <name type="scientific">Chryseolinea lacunae</name>
    <dbReference type="NCBI Taxonomy" id="2801331"/>
    <lineage>
        <taxon>Bacteria</taxon>
        <taxon>Pseudomonadati</taxon>
        <taxon>Bacteroidota</taxon>
        <taxon>Cytophagia</taxon>
        <taxon>Cytophagales</taxon>
        <taxon>Fulvivirgaceae</taxon>
        <taxon>Chryseolinea</taxon>
    </lineage>
</organism>
<gene>
    <name evidence="5" type="ORF">JI741_00965</name>
</gene>
<dbReference type="InterPro" id="IPR050984">
    <property type="entry name" value="Gfo/Idh/MocA_domain"/>
</dbReference>
<sequence length="330" mass="36547">MEKIRWGILGCGKIAAKFAGDLRLVKDAELVAIASRSAKKTDAFLKEHPVPFVFNTYEALVTSPDVDVIYIATPHGFHRDHALLCLQHKKAVLCEKAFALNTYQVQDMIDAAQKNNVFLMEAFWTKFLPQYQKVSTMIKAGDIGPLKLIQADFGFRADTPAPQRLYDPALGGGALLDIGIYPVFLATSLLGRPVDVKAVMKPYATGVDEQIAITLTFESGALAVLSATFAADTPVEATLIGTEGYIRMTNRFHNATSNLELVKNRQAPETLEVYRETGYGYQFEARHVNTCLQKGLTESPVMRHADSLLLMETLDRIRKACGIKYDADRQ</sequence>
<feature type="domain" description="Gfo/Idh/MocA-like oxidoreductase N-terminal" evidence="3">
    <location>
        <begin position="4"/>
        <end position="122"/>
    </location>
</feature>
<dbReference type="InterPro" id="IPR036291">
    <property type="entry name" value="NAD(P)-bd_dom_sf"/>
</dbReference>